<dbReference type="Gene3D" id="1.10.10.160">
    <property type="match status" value="1"/>
</dbReference>
<evidence type="ECO:0000256" key="8">
    <source>
        <dbReference type="ARBA" id="ARBA00034617"/>
    </source>
</evidence>
<dbReference type="InterPro" id="IPR027417">
    <property type="entry name" value="P-loop_NTPase"/>
</dbReference>
<dbReference type="Proteomes" id="UP000195152">
    <property type="component" value="Unassembled WGS sequence"/>
</dbReference>
<dbReference type="PROSITE" id="PS51217">
    <property type="entry name" value="UVRD_HELICASE_CTER"/>
    <property type="match status" value="1"/>
</dbReference>
<evidence type="ECO:0000256" key="5">
    <source>
        <dbReference type="ARBA" id="ARBA00022840"/>
    </source>
</evidence>
<evidence type="ECO:0000256" key="11">
    <source>
        <dbReference type="PROSITE-ProRule" id="PRU00560"/>
    </source>
</evidence>
<evidence type="ECO:0000256" key="1">
    <source>
        <dbReference type="ARBA" id="ARBA00009922"/>
    </source>
</evidence>
<dbReference type="GO" id="GO:0003677">
    <property type="term" value="F:DNA binding"/>
    <property type="evidence" value="ECO:0007669"/>
    <property type="project" value="UniProtKB-KW"/>
</dbReference>
<dbReference type="PANTHER" id="PTHR11070:SF2">
    <property type="entry name" value="ATP-DEPENDENT DNA HELICASE SRS2"/>
    <property type="match status" value="1"/>
</dbReference>
<organism evidence="14 15">
    <name type="scientific">Bacillus thuringiensis serovar mexicanensis</name>
    <dbReference type="NCBI Taxonomy" id="180868"/>
    <lineage>
        <taxon>Bacteria</taxon>
        <taxon>Bacillati</taxon>
        <taxon>Bacillota</taxon>
        <taxon>Bacilli</taxon>
        <taxon>Bacillales</taxon>
        <taxon>Bacillaceae</taxon>
        <taxon>Bacillus</taxon>
        <taxon>Bacillus cereus group</taxon>
    </lineage>
</organism>
<dbReference type="Gene3D" id="3.40.50.300">
    <property type="entry name" value="P-loop containing nucleotide triphosphate hydrolases"/>
    <property type="match status" value="2"/>
</dbReference>
<evidence type="ECO:0000256" key="9">
    <source>
        <dbReference type="ARBA" id="ARBA00034808"/>
    </source>
</evidence>
<dbReference type="AlphaFoldDB" id="A0A242W9M8"/>
<dbReference type="PROSITE" id="PS51198">
    <property type="entry name" value="UVRD_HELICASE_ATP_BIND"/>
    <property type="match status" value="1"/>
</dbReference>
<dbReference type="Gene3D" id="1.10.486.10">
    <property type="entry name" value="PCRA, domain 4"/>
    <property type="match status" value="1"/>
</dbReference>
<comment type="similarity">
    <text evidence="1">Belongs to the helicase family. UvrD subfamily.</text>
</comment>
<dbReference type="EC" id="5.6.2.4" evidence="9"/>
<evidence type="ECO:0000256" key="10">
    <source>
        <dbReference type="ARBA" id="ARBA00048988"/>
    </source>
</evidence>
<keyword evidence="3 11" id="KW-0378">Hydrolase</keyword>
<dbReference type="SUPFAM" id="SSF52540">
    <property type="entry name" value="P-loop containing nucleoside triphosphate hydrolases"/>
    <property type="match status" value="1"/>
</dbReference>
<feature type="domain" description="UvrD-like helicase C-terminal" evidence="13">
    <location>
        <begin position="333"/>
        <end position="612"/>
    </location>
</feature>
<evidence type="ECO:0000256" key="4">
    <source>
        <dbReference type="ARBA" id="ARBA00022806"/>
    </source>
</evidence>
<dbReference type="EMBL" id="NFCF01000073">
    <property type="protein sequence ID" value="OTW48873.1"/>
    <property type="molecule type" value="Genomic_DNA"/>
</dbReference>
<keyword evidence="7" id="KW-0413">Isomerase</keyword>
<proteinExistence type="inferred from homology"/>
<dbReference type="InterPro" id="IPR014016">
    <property type="entry name" value="UvrD-like_ATP-bd"/>
</dbReference>
<feature type="domain" description="UvrD-like helicase ATP-binding" evidence="12">
    <location>
        <begin position="33"/>
        <end position="332"/>
    </location>
</feature>
<evidence type="ECO:0000313" key="14">
    <source>
        <dbReference type="EMBL" id="OTW48873.1"/>
    </source>
</evidence>
<keyword evidence="5 11" id="KW-0067">ATP-binding</keyword>
<evidence type="ECO:0000259" key="12">
    <source>
        <dbReference type="PROSITE" id="PS51198"/>
    </source>
</evidence>
<evidence type="ECO:0000256" key="6">
    <source>
        <dbReference type="ARBA" id="ARBA00023125"/>
    </source>
</evidence>
<gene>
    <name evidence="14" type="ORF">BK699_16895</name>
</gene>
<keyword evidence="6" id="KW-0238">DNA-binding</keyword>
<keyword evidence="2 11" id="KW-0547">Nucleotide-binding</keyword>
<name>A0A242W9M8_BACTU</name>
<evidence type="ECO:0000259" key="13">
    <source>
        <dbReference type="PROSITE" id="PS51217"/>
    </source>
</evidence>
<dbReference type="GO" id="GO:0005524">
    <property type="term" value="F:ATP binding"/>
    <property type="evidence" value="ECO:0007669"/>
    <property type="project" value="UniProtKB-UniRule"/>
</dbReference>
<feature type="binding site" evidence="11">
    <location>
        <begin position="54"/>
        <end position="61"/>
    </location>
    <ligand>
        <name>ATP</name>
        <dbReference type="ChEBI" id="CHEBI:30616"/>
    </ligand>
</feature>
<comment type="caution">
    <text evidence="14">The sequence shown here is derived from an EMBL/GenBank/DDBJ whole genome shotgun (WGS) entry which is preliminary data.</text>
</comment>
<dbReference type="Pfam" id="PF00580">
    <property type="entry name" value="UvrD-helicase"/>
    <property type="match status" value="1"/>
</dbReference>
<keyword evidence="4 11" id="KW-0347">Helicase</keyword>
<dbReference type="GO" id="GO:0000725">
    <property type="term" value="P:recombinational repair"/>
    <property type="evidence" value="ECO:0007669"/>
    <property type="project" value="TreeGrafter"/>
</dbReference>
<accession>A0A242W9M8</accession>
<evidence type="ECO:0000313" key="15">
    <source>
        <dbReference type="Proteomes" id="UP000195152"/>
    </source>
</evidence>
<dbReference type="Pfam" id="PF13361">
    <property type="entry name" value="UvrD_C"/>
    <property type="match status" value="1"/>
</dbReference>
<evidence type="ECO:0000256" key="7">
    <source>
        <dbReference type="ARBA" id="ARBA00023235"/>
    </source>
</evidence>
<evidence type="ECO:0000256" key="2">
    <source>
        <dbReference type="ARBA" id="ARBA00022741"/>
    </source>
</evidence>
<dbReference type="GO" id="GO:0043138">
    <property type="term" value="F:3'-5' DNA helicase activity"/>
    <property type="evidence" value="ECO:0007669"/>
    <property type="project" value="UniProtKB-EC"/>
</dbReference>
<evidence type="ECO:0000256" key="3">
    <source>
        <dbReference type="ARBA" id="ARBA00022801"/>
    </source>
</evidence>
<sequence>MTYESIKEEQMISDFDEDKGFFEFLKPKNDNNDFNREQVEAIRYNMQKNLRIIAGAGSGKTQTICAKAAYLVMMKDIPEEKVAMVTFTKKAAEEMRERVISFLEEERTKVAIGTFHSFFKKLYDELKKRFPYVETIGVNGGKVDERKYNIKLKELIRKYSLRKLDEDAGEKNLNEKISYWTNMGFSLKEMTEHIEKHFDLLDSTNKEPLSQKFYQMMLEFNETRKRNNIVIFDDYMINLLHVLENDKEAREYIQQRFNYIFIDEFQDTNPLQMKIIQLICPNDIEDVAKLIIVGDDDQSIYYFRGAQPKYIKEFDQIYETHTLTLMTNYRSTAKIVQAGNRVIAYNAEDRIQKSMEPFHKSEGDCFIQPLSNPEKEAEWIINRAQRIGVNHNDVEKEWSPDYTKSVVLYRSATQIKTFLYELEAQNIPFVIEANDDLMGIFSLDVFKRAYRYWSRFYNEEVNKRAQWNNIIAETSYAFYKKKQEVANFIGDGYLYLDPKKVADFICENKNIDKKSLVIEYLEDLVKLKNKKSVSISGIINKLLKFPVSENQLTADEIKWIEKETSQFSSWEDVVKRFNELDKKKKEMTSKLEKYHDGTYNALYLLTIHKSKGLSFPNVFLIGVYDEGLPSKRATKVTSTVLKESIEKAEPPTTLEEERRLMYGAKRWCEIV</sequence>
<dbReference type="InterPro" id="IPR014017">
    <property type="entry name" value="DNA_helicase_UvrD-like_C"/>
</dbReference>
<dbReference type="CDD" id="cd17932">
    <property type="entry name" value="DEXQc_UvrD"/>
    <property type="match status" value="1"/>
</dbReference>
<dbReference type="InterPro" id="IPR013986">
    <property type="entry name" value="DExx_box_DNA_helicase_dom_sf"/>
</dbReference>
<dbReference type="InterPro" id="IPR000212">
    <property type="entry name" value="DNA_helicase_UvrD/REP"/>
</dbReference>
<dbReference type="GO" id="GO:0016887">
    <property type="term" value="F:ATP hydrolysis activity"/>
    <property type="evidence" value="ECO:0007669"/>
    <property type="project" value="RHEA"/>
</dbReference>
<comment type="catalytic activity">
    <reaction evidence="8">
        <text>Couples ATP hydrolysis with the unwinding of duplex DNA by translocating in the 3'-5' direction.</text>
        <dbReference type="EC" id="5.6.2.4"/>
    </reaction>
</comment>
<reference evidence="14 15" key="1">
    <citation type="submission" date="2016-10" db="EMBL/GenBank/DDBJ databases">
        <title>Comparative genomics of Bacillus thuringiensis reveals a path to pathogens against multiple invertebrate hosts.</title>
        <authorList>
            <person name="Zheng J."/>
            <person name="Gao Q."/>
            <person name="Liu H."/>
            <person name="Peng D."/>
            <person name="Ruan L."/>
            <person name="Sun M."/>
        </authorList>
    </citation>
    <scope>NUCLEOTIDE SEQUENCE [LARGE SCALE GENOMIC DNA]</scope>
    <source>
        <strain evidence="14">BGSC 4AC1</strain>
    </source>
</reference>
<protein>
    <recommendedName>
        <fullName evidence="9">DNA 3'-5' helicase</fullName>
        <ecNumber evidence="9">5.6.2.4</ecNumber>
    </recommendedName>
</protein>
<dbReference type="PANTHER" id="PTHR11070">
    <property type="entry name" value="UVRD / RECB / PCRA DNA HELICASE FAMILY MEMBER"/>
    <property type="match status" value="1"/>
</dbReference>
<comment type="catalytic activity">
    <reaction evidence="10">
        <text>ATP + H2O = ADP + phosphate + H(+)</text>
        <dbReference type="Rhea" id="RHEA:13065"/>
        <dbReference type="ChEBI" id="CHEBI:15377"/>
        <dbReference type="ChEBI" id="CHEBI:15378"/>
        <dbReference type="ChEBI" id="CHEBI:30616"/>
        <dbReference type="ChEBI" id="CHEBI:43474"/>
        <dbReference type="ChEBI" id="CHEBI:456216"/>
        <dbReference type="EC" id="5.6.2.4"/>
    </reaction>
</comment>